<dbReference type="SUPFAM" id="SSF50156">
    <property type="entry name" value="PDZ domain-like"/>
    <property type="match status" value="1"/>
</dbReference>
<dbReference type="Gene3D" id="2.30.42.10">
    <property type="match status" value="1"/>
</dbReference>
<dbReference type="PROSITE" id="PS50052">
    <property type="entry name" value="GUANYLATE_KINASE_2"/>
    <property type="match status" value="1"/>
</dbReference>
<proteinExistence type="inferred from homology"/>
<comment type="similarity">
    <text evidence="1">Belongs to the MAGUK family.</text>
</comment>
<evidence type="ECO:0000259" key="7">
    <source>
        <dbReference type="PROSITE" id="PS51022"/>
    </source>
</evidence>
<evidence type="ECO:0000259" key="5">
    <source>
        <dbReference type="PROSITE" id="PS50052"/>
    </source>
</evidence>
<dbReference type="Gene3D" id="3.40.50.300">
    <property type="entry name" value="P-loop containing nucleotide triphosphate hydrolases"/>
    <property type="match status" value="1"/>
</dbReference>
<dbReference type="InterPro" id="IPR036892">
    <property type="entry name" value="L27_dom_sf"/>
</dbReference>
<gene>
    <name evidence="8" type="ORF">V1264_011062</name>
</gene>
<feature type="domain" description="SH3" evidence="4">
    <location>
        <begin position="229"/>
        <end position="299"/>
    </location>
</feature>
<dbReference type="InterPro" id="IPR004172">
    <property type="entry name" value="L27_dom"/>
</dbReference>
<dbReference type="PROSITE" id="PS51022">
    <property type="entry name" value="L27"/>
    <property type="match status" value="1"/>
</dbReference>
<dbReference type="InterPro" id="IPR008145">
    <property type="entry name" value="GK/Ca_channel_bsu"/>
</dbReference>
<dbReference type="InterPro" id="IPR036028">
    <property type="entry name" value="SH3-like_dom_sf"/>
</dbReference>
<dbReference type="Pfam" id="PF02828">
    <property type="entry name" value="L27"/>
    <property type="match status" value="1"/>
</dbReference>
<evidence type="ECO:0000313" key="8">
    <source>
        <dbReference type="EMBL" id="KAK7111428.1"/>
    </source>
</evidence>
<name>A0AAN9BSV1_9CAEN</name>
<dbReference type="Proteomes" id="UP001374579">
    <property type="component" value="Unassembled WGS sequence"/>
</dbReference>
<keyword evidence="9" id="KW-1185">Reference proteome</keyword>
<feature type="domain" description="PDZ" evidence="6">
    <location>
        <begin position="140"/>
        <end position="222"/>
    </location>
</feature>
<sequence>MPITLPLTSNVRIDTDTQKLLVALPSLESRLPNKEPEIAFLRRFLRNRYLHLMIHMYHKLRGRDGRFEPLSDFAVAQAADVYCTVRFKTEDPAVRELLKILSQPHVQACLYTHDKIACGDYEPHIDPIPVEEEEECAAKIVSIIKKHNEPLGATIQISGETGCMEIARVLHGGAADRSGLISAGDELHAINGIEIFGMSPDEVVDMLSKTSGSVTLKLVPSQRASRSRKCEMIVKALFTFDPAQDENIPCKEAGLAFHQGEILHIVNQDDTIWWQAFKHLDPPKRAGLIPSRHYHERQEVLRRAKAKEGRYMPRSISPCRYSPKIPRQRRLRKTMYHIVQNGVFTDFDTDEIPAYEEVELYMPKPKQYRPIVLIGPSGIGRNELKRRLRASNPLHFDEVVPYTTRERKPFEEDGKEYHFLTREEMEEQIISQRFVEYGEYRGHLYGTSIDSIKEVMASGKVCLLAPHTQALKFLRTYEVRPYVIFIKAPSLEKLKESRMPARARATEAESIRPFTVEELEEIADASKKMEDRYGHIFDYTIVNDSLTDATTELLMVASKIEKEPQWVPVGWGQ</sequence>
<evidence type="ECO:0000256" key="2">
    <source>
        <dbReference type="ARBA" id="ARBA00022443"/>
    </source>
</evidence>
<dbReference type="InterPro" id="IPR050716">
    <property type="entry name" value="MAGUK"/>
</dbReference>
<dbReference type="SMART" id="SM00569">
    <property type="entry name" value="L27"/>
    <property type="match status" value="2"/>
</dbReference>
<dbReference type="Pfam" id="PF00595">
    <property type="entry name" value="PDZ"/>
    <property type="match status" value="1"/>
</dbReference>
<dbReference type="SMART" id="SM00228">
    <property type="entry name" value="PDZ"/>
    <property type="match status" value="1"/>
</dbReference>
<dbReference type="InterPro" id="IPR036034">
    <property type="entry name" value="PDZ_sf"/>
</dbReference>
<dbReference type="InterPro" id="IPR020590">
    <property type="entry name" value="Guanylate_kinase_CS"/>
</dbReference>
<dbReference type="Gene3D" id="2.30.30.40">
    <property type="entry name" value="SH3 Domains"/>
    <property type="match status" value="1"/>
</dbReference>
<dbReference type="SMART" id="SM00072">
    <property type="entry name" value="GuKc"/>
    <property type="match status" value="1"/>
</dbReference>
<dbReference type="SMART" id="SM00326">
    <property type="entry name" value="SH3"/>
    <property type="match status" value="1"/>
</dbReference>
<evidence type="ECO:0000256" key="1">
    <source>
        <dbReference type="ARBA" id="ARBA00007014"/>
    </source>
</evidence>
<dbReference type="AlphaFoldDB" id="A0AAN9BSV1"/>
<evidence type="ECO:0008006" key="10">
    <source>
        <dbReference type="Google" id="ProtNLM"/>
    </source>
</evidence>
<evidence type="ECO:0000313" key="9">
    <source>
        <dbReference type="Proteomes" id="UP001374579"/>
    </source>
</evidence>
<dbReference type="SUPFAM" id="SSF50044">
    <property type="entry name" value="SH3-domain"/>
    <property type="match status" value="1"/>
</dbReference>
<dbReference type="PROSITE" id="PS00856">
    <property type="entry name" value="GUANYLATE_KINASE_1"/>
    <property type="match status" value="1"/>
</dbReference>
<evidence type="ECO:0000259" key="6">
    <source>
        <dbReference type="PROSITE" id="PS50106"/>
    </source>
</evidence>
<dbReference type="PROSITE" id="PS50002">
    <property type="entry name" value="SH3"/>
    <property type="match status" value="1"/>
</dbReference>
<dbReference type="InterPro" id="IPR027417">
    <property type="entry name" value="P-loop_NTPase"/>
</dbReference>
<feature type="domain" description="L27" evidence="7">
    <location>
        <begin position="67"/>
        <end position="124"/>
    </location>
</feature>
<evidence type="ECO:0000256" key="3">
    <source>
        <dbReference type="PROSITE-ProRule" id="PRU00192"/>
    </source>
</evidence>
<dbReference type="InterPro" id="IPR001478">
    <property type="entry name" value="PDZ"/>
</dbReference>
<dbReference type="Gene3D" id="1.10.287.650">
    <property type="entry name" value="L27 domain"/>
    <property type="match status" value="1"/>
</dbReference>
<evidence type="ECO:0000259" key="4">
    <source>
        <dbReference type="PROSITE" id="PS50002"/>
    </source>
</evidence>
<dbReference type="FunFam" id="3.30.63.10:FF:000002">
    <property type="entry name" value="Guanylate kinase 1"/>
    <property type="match status" value="1"/>
</dbReference>
<dbReference type="InterPro" id="IPR014775">
    <property type="entry name" value="L27_C"/>
</dbReference>
<dbReference type="PROSITE" id="PS50106">
    <property type="entry name" value="PDZ"/>
    <property type="match status" value="1"/>
</dbReference>
<dbReference type="SUPFAM" id="SSF52540">
    <property type="entry name" value="P-loop containing nucleoside triphosphate hydrolases"/>
    <property type="match status" value="1"/>
</dbReference>
<dbReference type="CDD" id="cd11862">
    <property type="entry name" value="SH3_MPP"/>
    <property type="match status" value="1"/>
</dbReference>
<keyword evidence="2 3" id="KW-0728">SH3 domain</keyword>
<dbReference type="InterPro" id="IPR001452">
    <property type="entry name" value="SH3_domain"/>
</dbReference>
<organism evidence="8 9">
    <name type="scientific">Littorina saxatilis</name>
    <dbReference type="NCBI Taxonomy" id="31220"/>
    <lineage>
        <taxon>Eukaryota</taxon>
        <taxon>Metazoa</taxon>
        <taxon>Spiralia</taxon>
        <taxon>Lophotrochozoa</taxon>
        <taxon>Mollusca</taxon>
        <taxon>Gastropoda</taxon>
        <taxon>Caenogastropoda</taxon>
        <taxon>Littorinimorpha</taxon>
        <taxon>Littorinoidea</taxon>
        <taxon>Littorinidae</taxon>
        <taxon>Littorina</taxon>
    </lineage>
</organism>
<dbReference type="InterPro" id="IPR008144">
    <property type="entry name" value="Guanylate_kin-like_dom"/>
</dbReference>
<dbReference type="SUPFAM" id="SSF101288">
    <property type="entry name" value="L27 domain"/>
    <property type="match status" value="1"/>
</dbReference>
<reference evidence="8 9" key="1">
    <citation type="submission" date="2024-02" db="EMBL/GenBank/DDBJ databases">
        <title>Chromosome-scale genome assembly of the rough periwinkle Littorina saxatilis.</title>
        <authorList>
            <person name="De Jode A."/>
            <person name="Faria R."/>
            <person name="Formenti G."/>
            <person name="Sims Y."/>
            <person name="Smith T.P."/>
            <person name="Tracey A."/>
            <person name="Wood J.M.D."/>
            <person name="Zagrodzka Z.B."/>
            <person name="Johannesson K."/>
            <person name="Butlin R.K."/>
            <person name="Leder E.H."/>
        </authorList>
    </citation>
    <scope>NUCLEOTIDE SEQUENCE [LARGE SCALE GENOMIC DNA]</scope>
    <source>
        <strain evidence="8">Snail1</strain>
        <tissue evidence="8">Muscle</tissue>
    </source>
</reference>
<dbReference type="PANTHER" id="PTHR23122">
    <property type="entry name" value="MEMBRANE-ASSOCIATED GUANYLATE KINASE MAGUK"/>
    <property type="match status" value="1"/>
</dbReference>
<feature type="domain" description="Guanylate kinase-like" evidence="5">
    <location>
        <begin position="368"/>
        <end position="558"/>
    </location>
</feature>
<dbReference type="Pfam" id="PF00625">
    <property type="entry name" value="Guanylate_kin"/>
    <property type="match status" value="1"/>
</dbReference>
<dbReference type="EMBL" id="JBAMIC010000002">
    <property type="protein sequence ID" value="KAK7111428.1"/>
    <property type="molecule type" value="Genomic_DNA"/>
</dbReference>
<protein>
    <recommendedName>
        <fullName evidence="10">MAGUK p55 subfamily member 7</fullName>
    </recommendedName>
</protein>
<dbReference type="CDD" id="cd00071">
    <property type="entry name" value="GMPK"/>
    <property type="match status" value="1"/>
</dbReference>
<accession>A0AAN9BSV1</accession>
<comment type="caution">
    <text evidence="8">The sequence shown here is derived from an EMBL/GenBank/DDBJ whole genome shotgun (WGS) entry which is preliminary data.</text>
</comment>